<dbReference type="Gene3D" id="1.10.10.10">
    <property type="entry name" value="Winged helix-like DNA-binding domain superfamily/Winged helix DNA-binding domain"/>
    <property type="match status" value="1"/>
</dbReference>
<dbReference type="InterPro" id="IPR036390">
    <property type="entry name" value="WH_DNA-bd_sf"/>
</dbReference>
<dbReference type="PROSITE" id="PS50931">
    <property type="entry name" value="HTH_LYSR"/>
    <property type="match status" value="1"/>
</dbReference>
<dbReference type="Gene3D" id="3.40.190.10">
    <property type="entry name" value="Periplasmic binding protein-like II"/>
    <property type="match status" value="2"/>
</dbReference>
<dbReference type="Pfam" id="PF03466">
    <property type="entry name" value="LysR_substrate"/>
    <property type="match status" value="1"/>
</dbReference>
<evidence type="ECO:0000313" key="6">
    <source>
        <dbReference type="EMBL" id="PXW73893.1"/>
    </source>
</evidence>
<dbReference type="CDD" id="cd08414">
    <property type="entry name" value="PBP2_LTTR_aromatics_like"/>
    <property type="match status" value="1"/>
</dbReference>
<dbReference type="PRINTS" id="PR00039">
    <property type="entry name" value="HTHLYSR"/>
</dbReference>
<evidence type="ECO:0000256" key="3">
    <source>
        <dbReference type="ARBA" id="ARBA00023125"/>
    </source>
</evidence>
<dbReference type="RefSeq" id="WP_110299408.1">
    <property type="nucleotide sequence ID" value="NZ_QJJM01000009.1"/>
</dbReference>
<keyword evidence="4" id="KW-0804">Transcription</keyword>
<evidence type="ECO:0000313" key="7">
    <source>
        <dbReference type="Proteomes" id="UP000248014"/>
    </source>
</evidence>
<dbReference type="GO" id="GO:0003677">
    <property type="term" value="F:DNA binding"/>
    <property type="evidence" value="ECO:0007669"/>
    <property type="project" value="UniProtKB-KW"/>
</dbReference>
<feature type="domain" description="HTH lysR-type" evidence="5">
    <location>
        <begin position="3"/>
        <end position="60"/>
    </location>
</feature>
<dbReference type="AlphaFoldDB" id="A0A2V3UWV4"/>
<comment type="caution">
    <text evidence="6">The sequence shown here is derived from an EMBL/GenBank/DDBJ whole genome shotgun (WGS) entry which is preliminary data.</text>
</comment>
<dbReference type="PANTHER" id="PTHR30346">
    <property type="entry name" value="TRANSCRIPTIONAL DUAL REGULATOR HCAR-RELATED"/>
    <property type="match status" value="1"/>
</dbReference>
<dbReference type="GO" id="GO:0032993">
    <property type="term" value="C:protein-DNA complex"/>
    <property type="evidence" value="ECO:0007669"/>
    <property type="project" value="TreeGrafter"/>
</dbReference>
<dbReference type="EMBL" id="QJJM01000009">
    <property type="protein sequence ID" value="PXW73893.1"/>
    <property type="molecule type" value="Genomic_DNA"/>
</dbReference>
<protein>
    <submittedName>
        <fullName evidence="6">DNA-binding transcriptional LysR family regulator</fullName>
    </submittedName>
</protein>
<name>A0A2V3UWV4_9SPHN</name>
<dbReference type="GO" id="GO:0003700">
    <property type="term" value="F:DNA-binding transcription factor activity"/>
    <property type="evidence" value="ECO:0007669"/>
    <property type="project" value="InterPro"/>
</dbReference>
<dbReference type="Pfam" id="PF00126">
    <property type="entry name" value="HTH_1"/>
    <property type="match status" value="1"/>
</dbReference>
<accession>A0A2V3UWV4</accession>
<keyword evidence="7" id="KW-1185">Reference proteome</keyword>
<dbReference type="PANTHER" id="PTHR30346:SF0">
    <property type="entry name" value="HCA OPERON TRANSCRIPTIONAL ACTIVATOR HCAR"/>
    <property type="match status" value="1"/>
</dbReference>
<evidence type="ECO:0000256" key="1">
    <source>
        <dbReference type="ARBA" id="ARBA00009437"/>
    </source>
</evidence>
<evidence type="ECO:0000256" key="2">
    <source>
        <dbReference type="ARBA" id="ARBA00023015"/>
    </source>
</evidence>
<dbReference type="SUPFAM" id="SSF46785">
    <property type="entry name" value="Winged helix' DNA-binding domain"/>
    <property type="match status" value="1"/>
</dbReference>
<dbReference type="InterPro" id="IPR036388">
    <property type="entry name" value="WH-like_DNA-bd_sf"/>
</dbReference>
<sequence>MTIEARQLRYAVLTADMNSLSRAAAALHMRQSTLSQRVTQLEDQLGIKLFNRSTRGAEPTEMGRVFIESARRILTDIDNLQTTARAVSYGEQGRLAVGYSSSLMAGNLKQTFADYLTRFPDVQFDGVEAGPEKLMHSLQSRTIDVAVAPTGMEESGVRSRRVWSDRLMVTLLDGHRLLENDRIYWTDLRREVFVVPSGGIGPIVANLLAARLTEQGYRPNIITQDTSLESVLSIVSVGRFITVVTEASQGVTWPDLNFREIHDQNGTARLEFSVYWRDDNENPALQRFFTLINERYPV</sequence>
<comment type="similarity">
    <text evidence="1">Belongs to the LysR transcriptional regulatory family.</text>
</comment>
<organism evidence="6 7">
    <name type="scientific">Blastomonas natatoria</name>
    <dbReference type="NCBI Taxonomy" id="34015"/>
    <lineage>
        <taxon>Bacteria</taxon>
        <taxon>Pseudomonadati</taxon>
        <taxon>Pseudomonadota</taxon>
        <taxon>Alphaproteobacteria</taxon>
        <taxon>Sphingomonadales</taxon>
        <taxon>Sphingomonadaceae</taxon>
        <taxon>Blastomonas</taxon>
    </lineage>
</organism>
<gene>
    <name evidence="6" type="ORF">C7451_109183</name>
</gene>
<keyword evidence="3 6" id="KW-0238">DNA-binding</keyword>
<keyword evidence="2" id="KW-0805">Transcription regulation</keyword>
<dbReference type="SUPFAM" id="SSF53850">
    <property type="entry name" value="Periplasmic binding protein-like II"/>
    <property type="match status" value="1"/>
</dbReference>
<evidence type="ECO:0000256" key="4">
    <source>
        <dbReference type="ARBA" id="ARBA00023163"/>
    </source>
</evidence>
<dbReference type="InterPro" id="IPR005119">
    <property type="entry name" value="LysR_subst-bd"/>
</dbReference>
<proteinExistence type="inferred from homology"/>
<dbReference type="InterPro" id="IPR000847">
    <property type="entry name" value="LysR_HTH_N"/>
</dbReference>
<dbReference type="OrthoDB" id="7216893at2"/>
<reference evidence="6 7" key="1">
    <citation type="submission" date="2018-05" db="EMBL/GenBank/DDBJ databases">
        <title>Genomic Encyclopedia of Type Strains, Phase IV (KMG-IV): sequencing the most valuable type-strain genomes for metagenomic binning, comparative biology and taxonomic classification.</title>
        <authorList>
            <person name="Goeker M."/>
        </authorList>
    </citation>
    <scope>NUCLEOTIDE SEQUENCE [LARGE SCALE GENOMIC DNA]</scope>
    <source>
        <strain evidence="6 7">DSM 3183</strain>
    </source>
</reference>
<dbReference type="FunFam" id="1.10.10.10:FF:000001">
    <property type="entry name" value="LysR family transcriptional regulator"/>
    <property type="match status" value="1"/>
</dbReference>
<evidence type="ECO:0000259" key="5">
    <source>
        <dbReference type="PROSITE" id="PS50931"/>
    </source>
</evidence>
<dbReference type="Proteomes" id="UP000248014">
    <property type="component" value="Unassembled WGS sequence"/>
</dbReference>